<evidence type="ECO:0000256" key="3">
    <source>
        <dbReference type="ARBA" id="ARBA00022723"/>
    </source>
</evidence>
<keyword evidence="9" id="KW-0804">Transcription</keyword>
<evidence type="ECO:0000256" key="10">
    <source>
        <dbReference type="ARBA" id="ARBA00023242"/>
    </source>
</evidence>
<feature type="domain" description="C2H2-type" evidence="12">
    <location>
        <begin position="707"/>
        <end position="734"/>
    </location>
</feature>
<dbReference type="KEGG" id="foc:113205445"/>
<evidence type="ECO:0000256" key="8">
    <source>
        <dbReference type="ARBA" id="ARBA00023125"/>
    </source>
</evidence>
<dbReference type="SUPFAM" id="SSF57667">
    <property type="entry name" value="beta-beta-alpha zinc fingers"/>
    <property type="match status" value="7"/>
</dbReference>
<dbReference type="AlphaFoldDB" id="A0A9C6U772"/>
<dbReference type="GO" id="GO:0008270">
    <property type="term" value="F:zinc ion binding"/>
    <property type="evidence" value="ECO:0007669"/>
    <property type="project" value="UniProtKB-KW"/>
</dbReference>
<dbReference type="FunFam" id="3.30.160.60:FF:000100">
    <property type="entry name" value="Zinc finger 45-like"/>
    <property type="match status" value="2"/>
</dbReference>
<comment type="subcellular location">
    <subcellularLocation>
        <location evidence="1">Nucleus</location>
    </subcellularLocation>
</comment>
<sequence length="775" mass="87140">MTRRRHSVSPKANRGRNMTHVSPCVLQFAGKMVGTENMDVQLSAEDHRAYGAASSQVIAGASQVLTAPSPGLQTSQQTIQTLHAETPVITQAIQVSESLANAIQTSISTTRKINLKHEAGIAWLEQEIGKDFEVPKVKADGATLLLCPWCSVPYAAPMYLERHKKQCRKRLETVTLEEAQSQVDALAQAEAQVQVQVQAQAATHIQPQVQTPVAVHAQDISQVHSPQIVQLQAAQVPPNPIHAAQVQSAHLQAVQVQLQGGQVQVAQLNGQSVMLSMDRVAHVCGVTRGTCNRCSPSKVLRNSITPSITVEEVPIDIACSQLFTQERDITDSVVYLDRPFCFTVNNKGFLTADPKPNSNLTGKQFICPECGERFSKNSLLKEHSKTHAGEKPFGCIECGMRFSCSTLLKDHCRFHAGEKEFGCTDCGLWFSTSEQLTEHFRAHQHEKEFDEYSERRDLYVRAEIKETSPSQQITLVKTKKEKPFVCLECGERFAQNSDLKRHASAHNGDKHFSCTDCGQRFTRSSHLKEHARVHTGEKPYGCTSCGERFTRSKSLRRHSLVHTGEKPFPCTFCKERFTQNSDLKRHLLIHTGEKPFVCSECGERYTRSSGLKEHFRVHTGEKPFGCSDCGQRFTHNSDLKRHVRIHSGVKPFSCNCGERFTQNSDLKRHKRIHTGEKPYGCTECGERFTRSSGLKEHYRTHTGEKPFVCAECGQRFIKNRDLKRHNRIHTGEKPFCCTECPQTFTQNSDLKRHAKVHQQSRIVTYNEAIPEARYF</sequence>
<dbReference type="GO" id="GO:0000978">
    <property type="term" value="F:RNA polymerase II cis-regulatory region sequence-specific DNA binding"/>
    <property type="evidence" value="ECO:0007669"/>
    <property type="project" value="TreeGrafter"/>
</dbReference>
<feature type="domain" description="C2H2-type" evidence="12">
    <location>
        <begin position="484"/>
        <end position="511"/>
    </location>
</feature>
<dbReference type="OrthoDB" id="427030at2759"/>
<feature type="domain" description="C2H2-type" evidence="12">
    <location>
        <begin position="568"/>
        <end position="595"/>
    </location>
</feature>
<dbReference type="RefSeq" id="XP_052123084.1">
    <property type="nucleotide sequence ID" value="XM_052267124.1"/>
</dbReference>
<evidence type="ECO:0000313" key="16">
    <source>
        <dbReference type="RefSeq" id="XP_052123085.1"/>
    </source>
</evidence>
<dbReference type="PANTHER" id="PTHR24399:SF23">
    <property type="entry name" value="C2H2-TYPE DOMAIN-CONTAINING PROTEIN"/>
    <property type="match status" value="1"/>
</dbReference>
<feature type="domain" description="C2H2-type" evidence="12">
    <location>
        <begin position="735"/>
        <end position="762"/>
    </location>
</feature>
<keyword evidence="6" id="KW-0862">Zinc</keyword>
<dbReference type="SMART" id="SM00355">
    <property type="entry name" value="ZnF_C2H2"/>
    <property type="match status" value="14"/>
</dbReference>
<feature type="domain" description="C2H2-type" evidence="12">
    <location>
        <begin position="512"/>
        <end position="539"/>
    </location>
</feature>
<keyword evidence="4" id="KW-0677">Repeat</keyword>
<dbReference type="GO" id="GO:0005654">
    <property type="term" value="C:nucleoplasm"/>
    <property type="evidence" value="ECO:0007669"/>
    <property type="project" value="TreeGrafter"/>
</dbReference>
<evidence type="ECO:0000313" key="13">
    <source>
        <dbReference type="Proteomes" id="UP000504606"/>
    </source>
</evidence>
<evidence type="ECO:0000256" key="6">
    <source>
        <dbReference type="ARBA" id="ARBA00022833"/>
    </source>
</evidence>
<feature type="domain" description="C2H2-type" evidence="12">
    <location>
        <begin position="365"/>
        <end position="392"/>
    </location>
</feature>
<feature type="domain" description="C2H2-type" evidence="12">
    <location>
        <begin position="652"/>
        <end position="678"/>
    </location>
</feature>
<feature type="domain" description="C2H2-type" evidence="12">
    <location>
        <begin position="624"/>
        <end position="651"/>
    </location>
</feature>
<dbReference type="GeneID" id="113205445"/>
<dbReference type="FunFam" id="3.30.160.60:FF:000862">
    <property type="entry name" value="zinc finger protein 697"/>
    <property type="match status" value="2"/>
</dbReference>
<keyword evidence="8" id="KW-0238">DNA-binding</keyword>
<evidence type="ECO:0000256" key="1">
    <source>
        <dbReference type="ARBA" id="ARBA00004123"/>
    </source>
</evidence>
<dbReference type="PROSITE" id="PS50157">
    <property type="entry name" value="ZINC_FINGER_C2H2_2"/>
    <property type="match status" value="13"/>
</dbReference>
<feature type="domain" description="C2H2-type" evidence="12">
    <location>
        <begin position="679"/>
        <end position="706"/>
    </location>
</feature>
<keyword evidence="5 11" id="KW-0863">Zinc-finger</keyword>
<feature type="domain" description="C2H2-type" evidence="12">
    <location>
        <begin position="393"/>
        <end position="420"/>
    </location>
</feature>
<evidence type="ECO:0000313" key="18">
    <source>
        <dbReference type="RefSeq" id="XP_052123087.1"/>
    </source>
</evidence>
<feature type="domain" description="C2H2-type" evidence="12">
    <location>
        <begin position="421"/>
        <end position="448"/>
    </location>
</feature>
<reference evidence="14 15" key="1">
    <citation type="submission" date="2025-04" db="UniProtKB">
        <authorList>
            <consortium name="RefSeq"/>
        </authorList>
    </citation>
    <scope>IDENTIFICATION</scope>
    <source>
        <tissue evidence="14 15">Whole organism</tissue>
    </source>
</reference>
<evidence type="ECO:0000259" key="12">
    <source>
        <dbReference type="PROSITE" id="PS50157"/>
    </source>
</evidence>
<dbReference type="GO" id="GO:0002682">
    <property type="term" value="P:regulation of immune system process"/>
    <property type="evidence" value="ECO:0007669"/>
    <property type="project" value="TreeGrafter"/>
</dbReference>
<dbReference type="FunFam" id="3.30.160.60:FF:002343">
    <property type="entry name" value="Zinc finger protein 33A"/>
    <property type="match status" value="1"/>
</dbReference>
<evidence type="ECO:0000256" key="9">
    <source>
        <dbReference type="ARBA" id="ARBA00023163"/>
    </source>
</evidence>
<proteinExistence type="inferred from homology"/>
<accession>A0A9C6U772</accession>
<dbReference type="GO" id="GO:0001817">
    <property type="term" value="P:regulation of cytokine production"/>
    <property type="evidence" value="ECO:0007669"/>
    <property type="project" value="TreeGrafter"/>
</dbReference>
<dbReference type="InterPro" id="IPR013087">
    <property type="entry name" value="Znf_C2H2_type"/>
</dbReference>
<gene>
    <name evidence="14 15 16 17 18" type="primary">LOC113205445</name>
</gene>
<dbReference type="GO" id="GO:0030674">
    <property type="term" value="F:protein-macromolecule adaptor activity"/>
    <property type="evidence" value="ECO:0007669"/>
    <property type="project" value="UniProtKB-ARBA"/>
</dbReference>
<dbReference type="GO" id="GO:0001227">
    <property type="term" value="F:DNA-binding transcription repressor activity, RNA polymerase II-specific"/>
    <property type="evidence" value="ECO:0007669"/>
    <property type="project" value="TreeGrafter"/>
</dbReference>
<evidence type="ECO:0000256" key="11">
    <source>
        <dbReference type="PROSITE-ProRule" id="PRU00042"/>
    </source>
</evidence>
<keyword evidence="7" id="KW-0805">Transcription regulation</keyword>
<dbReference type="FunFam" id="3.30.160.60:FF:000417">
    <property type="entry name" value="Zinc finger protein"/>
    <property type="match status" value="1"/>
</dbReference>
<dbReference type="Gene3D" id="3.30.160.60">
    <property type="entry name" value="Classic Zinc Finger"/>
    <property type="match status" value="13"/>
</dbReference>
<keyword evidence="3" id="KW-0479">Metal-binding</keyword>
<dbReference type="FunFam" id="3.30.160.60:FF:001155">
    <property type="entry name" value="Zinc finger 30C"/>
    <property type="match status" value="1"/>
</dbReference>
<dbReference type="InterPro" id="IPR036236">
    <property type="entry name" value="Znf_C2H2_sf"/>
</dbReference>
<comment type="similarity">
    <text evidence="2">Belongs to the krueppel C2H2-type zinc-finger protein family.</text>
</comment>
<dbReference type="RefSeq" id="XP_052123085.1">
    <property type="nucleotide sequence ID" value="XM_052267125.1"/>
</dbReference>
<evidence type="ECO:0000313" key="14">
    <source>
        <dbReference type="RefSeq" id="XP_052123083.1"/>
    </source>
</evidence>
<dbReference type="PROSITE" id="PS00028">
    <property type="entry name" value="ZINC_FINGER_C2H2_1"/>
    <property type="match status" value="12"/>
</dbReference>
<protein>
    <submittedName>
        <fullName evidence="14 16">Zinc finger protein 678 isoform X1</fullName>
    </submittedName>
    <submittedName>
        <fullName evidence="15">Zinc finger protein 678 isoform X2</fullName>
    </submittedName>
</protein>
<evidence type="ECO:0000256" key="5">
    <source>
        <dbReference type="ARBA" id="ARBA00022771"/>
    </source>
</evidence>
<dbReference type="RefSeq" id="XP_052123086.1">
    <property type="nucleotide sequence ID" value="XM_052267126.1"/>
</dbReference>
<evidence type="ECO:0000313" key="17">
    <source>
        <dbReference type="RefSeq" id="XP_052123086.1"/>
    </source>
</evidence>
<dbReference type="FunFam" id="3.30.160.60:FF:000358">
    <property type="entry name" value="zinc finger protein 24"/>
    <property type="match status" value="1"/>
</dbReference>
<dbReference type="RefSeq" id="XP_052123087.1">
    <property type="nucleotide sequence ID" value="XM_052267127.1"/>
</dbReference>
<evidence type="ECO:0000256" key="4">
    <source>
        <dbReference type="ARBA" id="ARBA00022737"/>
    </source>
</evidence>
<dbReference type="FunFam" id="3.30.160.60:FF:000688">
    <property type="entry name" value="zinc finger protein 197 isoform X1"/>
    <property type="match status" value="1"/>
</dbReference>
<name>A0A9C6U772_FRAOC</name>
<feature type="domain" description="C2H2-type" evidence="12">
    <location>
        <begin position="540"/>
        <end position="567"/>
    </location>
</feature>
<keyword evidence="10" id="KW-0539">Nucleus</keyword>
<dbReference type="Pfam" id="PF00096">
    <property type="entry name" value="zf-C2H2"/>
    <property type="match status" value="11"/>
</dbReference>
<dbReference type="FunFam" id="3.30.160.60:FF:000670">
    <property type="entry name" value="zinc finger protein 22"/>
    <property type="match status" value="1"/>
</dbReference>
<organism evidence="13 14">
    <name type="scientific">Frankliniella occidentalis</name>
    <name type="common">Western flower thrips</name>
    <name type="synonym">Euthrips occidentalis</name>
    <dbReference type="NCBI Taxonomy" id="133901"/>
    <lineage>
        <taxon>Eukaryota</taxon>
        <taxon>Metazoa</taxon>
        <taxon>Ecdysozoa</taxon>
        <taxon>Arthropoda</taxon>
        <taxon>Hexapoda</taxon>
        <taxon>Insecta</taxon>
        <taxon>Pterygota</taxon>
        <taxon>Neoptera</taxon>
        <taxon>Paraneoptera</taxon>
        <taxon>Thysanoptera</taxon>
        <taxon>Terebrantia</taxon>
        <taxon>Thripoidea</taxon>
        <taxon>Thripidae</taxon>
        <taxon>Frankliniella</taxon>
    </lineage>
</organism>
<dbReference type="PANTHER" id="PTHR24399">
    <property type="entry name" value="ZINC FINGER AND BTB DOMAIN-CONTAINING"/>
    <property type="match status" value="1"/>
</dbReference>
<dbReference type="FunFam" id="3.30.160.60:FF:000912">
    <property type="entry name" value="Zinc finger protein 660"/>
    <property type="match status" value="1"/>
</dbReference>
<evidence type="ECO:0000313" key="15">
    <source>
        <dbReference type="RefSeq" id="XP_052123084.1"/>
    </source>
</evidence>
<keyword evidence="13" id="KW-1185">Reference proteome</keyword>
<evidence type="ECO:0000256" key="7">
    <source>
        <dbReference type="ARBA" id="ARBA00023015"/>
    </source>
</evidence>
<dbReference type="RefSeq" id="XP_052123083.1">
    <property type="nucleotide sequence ID" value="XM_052267123.1"/>
</dbReference>
<dbReference type="Proteomes" id="UP000504606">
    <property type="component" value="Unplaced"/>
</dbReference>
<feature type="domain" description="C2H2-type" evidence="12">
    <location>
        <begin position="596"/>
        <end position="623"/>
    </location>
</feature>
<evidence type="ECO:0000256" key="2">
    <source>
        <dbReference type="ARBA" id="ARBA00006991"/>
    </source>
</evidence>
<dbReference type="FunFam" id="3.30.160.60:FF:002402">
    <property type="entry name" value="Zinc finger protein 347"/>
    <property type="match status" value="1"/>
</dbReference>